<accession>A0A3G4ZKW9</accession>
<dbReference type="EMBL" id="MK071979">
    <property type="protein sequence ID" value="AYV75476.1"/>
    <property type="molecule type" value="Genomic_DNA"/>
</dbReference>
<reference evidence="1" key="1">
    <citation type="submission" date="2018-10" db="EMBL/GenBank/DDBJ databases">
        <title>Hidden diversity of soil giant viruses.</title>
        <authorList>
            <person name="Schulz F."/>
            <person name="Alteio L."/>
            <person name="Goudeau D."/>
            <person name="Ryan E.M."/>
            <person name="Malmstrom R.R."/>
            <person name="Blanchard J."/>
            <person name="Woyke T."/>
        </authorList>
    </citation>
    <scope>NUCLEOTIDE SEQUENCE</scope>
    <source>
        <strain evidence="1">TEV1</strain>
    </source>
</reference>
<sequence>MSARPTMMEMSSKKWIFVQSHDYKKTYLMPEDDFKNNFEIVPASSNTLIPFVRHRDDESHFEYEKYVLSGHESVIPIVHVMNTPSVISVVGVYVIDHPNVHVQSDLYAKQQAGYKWYFIQSPWNGHRRTYLVHQGLFEEYFKLVTSQQGKYQSTVRYKNGFNDFERIEADCVLSKNTHIPIPQLHDAPFSIVAVYHLE</sequence>
<evidence type="ECO:0000313" key="1">
    <source>
        <dbReference type="EMBL" id="AYV75476.1"/>
    </source>
</evidence>
<protein>
    <submittedName>
        <fullName evidence="1">Uncharacterized protein</fullName>
    </submittedName>
</protein>
<gene>
    <name evidence="1" type="ORF">Terrestrivirus1_350</name>
</gene>
<name>A0A3G4ZKW9_9VIRU</name>
<proteinExistence type="predicted"/>
<organism evidence="1">
    <name type="scientific">Terrestrivirus sp</name>
    <dbReference type="NCBI Taxonomy" id="2487775"/>
    <lineage>
        <taxon>Viruses</taxon>
        <taxon>Varidnaviria</taxon>
        <taxon>Bamfordvirae</taxon>
        <taxon>Nucleocytoviricota</taxon>
        <taxon>Megaviricetes</taxon>
        <taxon>Imitervirales</taxon>
        <taxon>Mimiviridae</taxon>
        <taxon>Klosneuvirinae</taxon>
    </lineage>
</organism>